<dbReference type="InterPro" id="IPR051884">
    <property type="entry name" value="Bis(5'-adenosyl)-TPase_reg"/>
</dbReference>
<dbReference type="InterPro" id="IPR036265">
    <property type="entry name" value="HIT-like_sf"/>
</dbReference>
<keyword evidence="6" id="KW-1185">Reference proteome</keyword>
<dbReference type="Gene3D" id="3.30.428.10">
    <property type="entry name" value="HIT-like"/>
    <property type="match status" value="1"/>
</dbReference>
<dbReference type="STRING" id="461836.A0A0L0DRX8"/>
<dbReference type="OrthoDB" id="680339at2759"/>
<evidence type="ECO:0000256" key="3">
    <source>
        <dbReference type="PROSITE-ProRule" id="PRU00464"/>
    </source>
</evidence>
<evidence type="ECO:0000259" key="4">
    <source>
        <dbReference type="PROSITE" id="PS51084"/>
    </source>
</evidence>
<dbReference type="PROSITE" id="PS00892">
    <property type="entry name" value="HIT_1"/>
    <property type="match status" value="1"/>
</dbReference>
<dbReference type="AlphaFoldDB" id="A0A0L0DRX8"/>
<reference evidence="5 6" key="1">
    <citation type="submission" date="2010-05" db="EMBL/GenBank/DDBJ databases">
        <title>The Genome Sequence of Thecamonas trahens ATCC 50062.</title>
        <authorList>
            <consortium name="The Broad Institute Genome Sequencing Platform"/>
            <person name="Russ C."/>
            <person name="Cuomo C."/>
            <person name="Shea T."/>
            <person name="Young S.K."/>
            <person name="Zeng Q."/>
            <person name="Koehrsen M."/>
            <person name="Haas B."/>
            <person name="Borodovsky M."/>
            <person name="Guigo R."/>
            <person name="Alvarado L."/>
            <person name="Berlin A."/>
            <person name="Bochicchio J."/>
            <person name="Borenstein D."/>
            <person name="Chapman S."/>
            <person name="Chen Z."/>
            <person name="Freedman E."/>
            <person name="Gellesch M."/>
            <person name="Goldberg J."/>
            <person name="Griggs A."/>
            <person name="Gujja S."/>
            <person name="Heilman E."/>
            <person name="Heiman D."/>
            <person name="Hepburn T."/>
            <person name="Howarth C."/>
            <person name="Jen D."/>
            <person name="Larson L."/>
            <person name="Mehta T."/>
            <person name="Park D."/>
            <person name="Pearson M."/>
            <person name="Roberts A."/>
            <person name="Saif S."/>
            <person name="Shenoy N."/>
            <person name="Sisk P."/>
            <person name="Stolte C."/>
            <person name="Sykes S."/>
            <person name="Thomson T."/>
            <person name="Walk T."/>
            <person name="White J."/>
            <person name="Yandava C."/>
            <person name="Burger G."/>
            <person name="Gray M.W."/>
            <person name="Holland P.W.H."/>
            <person name="King N."/>
            <person name="Lang F.B.F."/>
            <person name="Roger A.J."/>
            <person name="Ruiz-Trillo I."/>
            <person name="Lander E."/>
            <person name="Nusbaum C."/>
        </authorList>
    </citation>
    <scope>NUCLEOTIDE SEQUENCE [LARGE SCALE GENOMIC DNA]</scope>
    <source>
        <strain evidence="5 6">ATCC 50062</strain>
    </source>
</reference>
<proteinExistence type="predicted"/>
<dbReference type="RefSeq" id="XP_013761691.1">
    <property type="nucleotide sequence ID" value="XM_013906237.1"/>
</dbReference>
<dbReference type="OMA" id="DAIYGMM"/>
<feature type="short sequence motif" description="Histidine triad motif" evidence="3">
    <location>
        <begin position="109"/>
        <end position="113"/>
    </location>
</feature>
<name>A0A0L0DRX8_THETB</name>
<dbReference type="GO" id="GO:0016787">
    <property type="term" value="F:hydrolase activity"/>
    <property type="evidence" value="ECO:0007669"/>
    <property type="project" value="UniProtKB-KW"/>
</dbReference>
<dbReference type="PANTHER" id="PTHR46243">
    <property type="entry name" value="BIS(5'-ADENOSYL)-TRIPHOSPHATASE"/>
    <property type="match status" value="1"/>
</dbReference>
<gene>
    <name evidence="5" type="ORF">AMSG_01643</name>
</gene>
<protein>
    <submittedName>
        <fullName evidence="5">Bis(5'-adenosyl)-triphosphatase</fullName>
    </submittedName>
</protein>
<dbReference type="FunFam" id="3.30.428.10:FF:000011">
    <property type="entry name" value="Fragile histidine triad"/>
    <property type="match status" value="1"/>
</dbReference>
<dbReference type="Pfam" id="PF01230">
    <property type="entry name" value="HIT"/>
    <property type="match status" value="1"/>
</dbReference>
<dbReference type="eggNOG" id="KOG3379">
    <property type="taxonomic scope" value="Eukaryota"/>
</dbReference>
<dbReference type="SUPFAM" id="SSF54197">
    <property type="entry name" value="HIT-like"/>
    <property type="match status" value="1"/>
</dbReference>
<feature type="domain" description="HIT" evidence="4">
    <location>
        <begin position="11"/>
        <end position="124"/>
    </location>
</feature>
<dbReference type="EMBL" id="GL349438">
    <property type="protein sequence ID" value="KNC54791.1"/>
    <property type="molecule type" value="Genomic_DNA"/>
</dbReference>
<dbReference type="GeneID" id="25561387"/>
<evidence type="ECO:0000313" key="6">
    <source>
        <dbReference type="Proteomes" id="UP000054408"/>
    </source>
</evidence>
<evidence type="ECO:0000313" key="5">
    <source>
        <dbReference type="EMBL" id="KNC54791.1"/>
    </source>
</evidence>
<accession>A0A0L0DRX8</accession>
<keyword evidence="1" id="KW-0547">Nucleotide-binding</keyword>
<sequence length="172" mass="18187">MASRVFADLAFGPKIVIPAAHVFYVSPSGLSAAFVNLKPLVKHHVLVVPTAPGARLTDLAPEAMSDLALAAQHVISVFGTRLAEPGALEPPPFTCAVQDGAGAGQTVAHVHFHLLPRTPGDFDRNDDVYTALDAPDSERMPRSFDDMAAEAAELRSWFEAVEPSPAAAAHTQ</sequence>
<evidence type="ECO:0000256" key="1">
    <source>
        <dbReference type="ARBA" id="ARBA00022741"/>
    </source>
</evidence>
<keyword evidence="2" id="KW-0378">Hydrolase</keyword>
<dbReference type="InterPro" id="IPR011146">
    <property type="entry name" value="HIT-like"/>
</dbReference>
<dbReference type="PROSITE" id="PS51084">
    <property type="entry name" value="HIT_2"/>
    <property type="match status" value="1"/>
</dbReference>
<organism evidence="5 6">
    <name type="scientific">Thecamonas trahens ATCC 50062</name>
    <dbReference type="NCBI Taxonomy" id="461836"/>
    <lineage>
        <taxon>Eukaryota</taxon>
        <taxon>Apusozoa</taxon>
        <taxon>Apusomonadida</taxon>
        <taxon>Apusomonadidae</taxon>
        <taxon>Thecamonas</taxon>
    </lineage>
</organism>
<dbReference type="Proteomes" id="UP000054408">
    <property type="component" value="Unassembled WGS sequence"/>
</dbReference>
<dbReference type="PANTHER" id="PTHR46243:SF1">
    <property type="entry name" value="BIS(5'-ADENOSYL)-TRIPHOSPHATASE"/>
    <property type="match status" value="1"/>
</dbReference>
<dbReference type="GO" id="GO:0000166">
    <property type="term" value="F:nucleotide binding"/>
    <property type="evidence" value="ECO:0007669"/>
    <property type="project" value="UniProtKB-KW"/>
</dbReference>
<evidence type="ECO:0000256" key="2">
    <source>
        <dbReference type="ARBA" id="ARBA00022801"/>
    </source>
</evidence>
<dbReference type="InterPro" id="IPR019808">
    <property type="entry name" value="Histidine_triad_CS"/>
</dbReference>